<gene>
    <name evidence="2" type="ORF">MELIAE_LOCUS1162</name>
</gene>
<protein>
    <submittedName>
        <fullName evidence="2">Uncharacterized protein</fullName>
    </submittedName>
</protein>
<feature type="compositionally biased region" description="Basic and acidic residues" evidence="1">
    <location>
        <begin position="1"/>
        <end position="29"/>
    </location>
</feature>
<organism evidence="2 3">
    <name type="scientific">Brassicogethes aeneus</name>
    <name type="common">Rape pollen beetle</name>
    <name type="synonym">Meligethes aeneus</name>
    <dbReference type="NCBI Taxonomy" id="1431903"/>
    <lineage>
        <taxon>Eukaryota</taxon>
        <taxon>Metazoa</taxon>
        <taxon>Ecdysozoa</taxon>
        <taxon>Arthropoda</taxon>
        <taxon>Hexapoda</taxon>
        <taxon>Insecta</taxon>
        <taxon>Pterygota</taxon>
        <taxon>Neoptera</taxon>
        <taxon>Endopterygota</taxon>
        <taxon>Coleoptera</taxon>
        <taxon>Polyphaga</taxon>
        <taxon>Cucujiformia</taxon>
        <taxon>Nitidulidae</taxon>
        <taxon>Meligethinae</taxon>
        <taxon>Brassicogethes</taxon>
    </lineage>
</organism>
<dbReference type="EMBL" id="OV121132">
    <property type="protein sequence ID" value="CAH0547114.1"/>
    <property type="molecule type" value="Genomic_DNA"/>
</dbReference>
<feature type="compositionally biased region" description="Basic and acidic residues" evidence="1">
    <location>
        <begin position="36"/>
        <end position="60"/>
    </location>
</feature>
<dbReference type="PANTHER" id="PTHR46601">
    <property type="entry name" value="ULP_PROTEASE DOMAIN-CONTAINING PROTEIN"/>
    <property type="match status" value="1"/>
</dbReference>
<keyword evidence="3" id="KW-1185">Reference proteome</keyword>
<feature type="region of interest" description="Disordered" evidence="1">
    <location>
        <begin position="1"/>
        <end position="67"/>
    </location>
</feature>
<reference evidence="2" key="1">
    <citation type="submission" date="2021-12" db="EMBL/GenBank/DDBJ databases">
        <authorList>
            <person name="King R."/>
        </authorList>
    </citation>
    <scope>NUCLEOTIDE SEQUENCE</scope>
</reference>
<dbReference type="PANTHER" id="PTHR46601:SF1">
    <property type="entry name" value="ADF-H DOMAIN-CONTAINING PROTEIN"/>
    <property type="match status" value="1"/>
</dbReference>
<name>A0A9P0ASV1_BRAAE</name>
<proteinExistence type="predicted"/>
<evidence type="ECO:0000313" key="2">
    <source>
        <dbReference type="EMBL" id="CAH0547114.1"/>
    </source>
</evidence>
<dbReference type="OrthoDB" id="6762836at2759"/>
<evidence type="ECO:0000313" key="3">
    <source>
        <dbReference type="Proteomes" id="UP001154078"/>
    </source>
</evidence>
<dbReference type="Proteomes" id="UP001154078">
    <property type="component" value="Chromosome 1"/>
</dbReference>
<dbReference type="AlphaFoldDB" id="A0A9P0ASV1"/>
<evidence type="ECO:0000256" key="1">
    <source>
        <dbReference type="SAM" id="MobiDB-lite"/>
    </source>
</evidence>
<accession>A0A9P0ASV1</accession>
<sequence>MSKTSQIERRRQQKRECERRRREKIKENAELYESSKISERERYQKRKEEKKLRSINEQPRRTAKVIRKSWREASQRYRDKQKDNNIEKSLLQNVQPPVQPNVFQVFETPLSSRKKCGRKQVLRRRSKTVRELNNLKLKLKKVGKEKMKYRQRYHRMKKKYKLERNKKNSPESNVEREIDGLNVPPYIKSKLVIAEALKLQIEKNYKLRKGINEKQEFAKCISGKIIKKYKCLRFVKMGSYNLHFRKHVNFSRNKLMTRQIKQAITHFYEEDENSRMTPGKRDFITFRKVRKQKRFLNDTLKNLYLKFCSKEEQFRVSYAFFCSLRPFWVLIPSAASRETCLCSTHENMRLLVSKLKVLHITAEGSPDNLVKTICCEPVTEECLQRLCEQCHHKELMLDVYDEDENSSFKKWITQREVIMIKGKEKVVSKCKKVDISCTKRDLVNELEKNLQNYMFHTVKMRHQHESITYLKTNLQEGDILIHMDFSQNYECKYSEEIQSVHFGGSKSQITLHTVVWYYQSDGEIKANPFCSLSDNLRHDPASILAHLNPLFEIITDIFPTVNNVHFVSDGPTTQYKNKTMFFLFAAEFPKILGASNMTWNFTESGHGKGAADGIGGCVKRTADRVVAHGKDIPNLEILVEVLRQNCPGIRFHVISNEDIERVNDVIPFLIKPFKGTLKIRSIVWSSKNPEIIHLRRLTCVDGCGYGDLCEHYHLGEIHISPPNTQSRIRYSNVYSTSDESSNRDTLSQDNILIENELTVGDFTLVEYPSRCKVYYVGKIESISTDDTMKVDFMRRILTSKKENFVFIWPEEADNEFVTRSDIKKTLPVPKKLRRGKYCFADKELIGFSNIK</sequence>